<organism evidence="3 4">
    <name type="scientific">Aeromonas salmonicida subsp. pectinolytica 34mel</name>
    <dbReference type="NCBI Taxonomy" id="1324960"/>
    <lineage>
        <taxon>Bacteria</taxon>
        <taxon>Pseudomonadati</taxon>
        <taxon>Pseudomonadota</taxon>
        <taxon>Gammaproteobacteria</taxon>
        <taxon>Aeromonadales</taxon>
        <taxon>Aeromonadaceae</taxon>
        <taxon>Aeromonas</taxon>
    </lineage>
</organism>
<dbReference type="Pfam" id="PF00589">
    <property type="entry name" value="Phage_integrase"/>
    <property type="match status" value="1"/>
</dbReference>
<dbReference type="InterPro" id="IPR002104">
    <property type="entry name" value="Integrase_catalytic"/>
</dbReference>
<sequence length="823" mass="93587">MSCLAETALAKAMNCNKHLGKLQLTIIMAIFDPEFLLNIPFVNKKDGVVSLSCEFLSKLTSVEVSTIKQMHENRHFTQVYEAFVNAGVIRPNYDGITCNKIRLLERAKLYIRKHEDVLADIPLINGRISVRAFELLPICKKLGINGFSTSINKLGKDNVVGKEYAEFFKWLYKLIVSHGHFDEKSFVSYTDKAKQRKKFVEGESAWAIFKIARKYEGFTESVDSLNHMENTSPLMALFALASKRVKAKSSIQNYLATYSSFIKYLEANNISHTSSLAECVNDYISLRYKSYIEDILLGKTLSPSQANTYISCLNLTLQRLVVFEEFKGRSFIYASGFDVGSFSNKAMAYTPYTPEERNLIQVKLDRQIVELKNSWLTPYVKSVKCHDFINASGKRSIIVSDNITLESLKSWFDHECDSIPFYFDGYKDAHSDDPRSIFKRALTSLKMRKIFNGNISELWDIWNVPGRIVNAKALIPLYLKLIQVTGMNPSSIIDLEIDDFVVSHDATNRPCLRYWKERSTGAKEYHLDIFNCDITWLSMGQAKVVEDIFETIIAITKHVRVNAGDDVKNKLFICNSTARNKSNDAEWHAPIVPTMEQMWNCLKDFSNDLKNENGEAVEVIATRFRSSFISELIDNGVPLREIQMIMGHANIGVTLAYLDRMDFNKQSRSKIYAALTKIYENSYELKSRPNGDDVSVKNFQEVIYKTPLGGCKNIFDPPDIIKSLNSYKSGSACANFNKCLSCNNVIITRSHLPDLFALYRDYTQVARNTRLMLTPHGKVIQDNIDILESILGERSEFSAKELEVAKRLSLNIESTILIDGVSL</sequence>
<dbReference type="Gene3D" id="1.10.443.10">
    <property type="entry name" value="Intergrase catalytic core"/>
    <property type="match status" value="1"/>
</dbReference>
<dbReference type="Proteomes" id="UP000222916">
    <property type="component" value="Chromosome"/>
</dbReference>
<proteinExistence type="predicted"/>
<dbReference type="GO" id="GO:0006310">
    <property type="term" value="P:DNA recombination"/>
    <property type="evidence" value="ECO:0007669"/>
    <property type="project" value="UniProtKB-KW"/>
</dbReference>
<dbReference type="SUPFAM" id="SSF56349">
    <property type="entry name" value="DNA breaking-rejoining enzymes"/>
    <property type="match status" value="1"/>
</dbReference>
<dbReference type="InterPro" id="IPR011010">
    <property type="entry name" value="DNA_brk_join_enz"/>
</dbReference>
<feature type="domain" description="Tyr recombinase" evidence="2">
    <location>
        <begin position="605"/>
        <end position="659"/>
    </location>
</feature>
<dbReference type="GO" id="GO:0015074">
    <property type="term" value="P:DNA integration"/>
    <property type="evidence" value="ECO:0007669"/>
    <property type="project" value="InterPro"/>
</dbReference>
<reference evidence="4" key="1">
    <citation type="journal article" date="2018" name="BMC Genomics">
        <title>The complete and fully assembled genome sequence of Aeromonas salmonicida subsp. pectinolytica and its comparative analysis with other Aeromonas species: investigation of the mobilome in environmental and pathogenic strains.</title>
        <authorList>
            <person name="Pfeiffer F."/>
            <person name="Zamora-Lagos M.A."/>
            <person name="Blettinger M."/>
            <person name="Yeroslaviz A."/>
            <person name="Dahl A."/>
            <person name="Gruber S."/>
            <person name="Habermann B.H."/>
        </authorList>
    </citation>
    <scope>NUCLEOTIDE SEQUENCE [LARGE SCALE GENOMIC DNA]</scope>
    <source>
        <strain evidence="4">34mel</strain>
    </source>
</reference>
<accession>A0A2D1QC63</accession>
<evidence type="ECO:0000313" key="3">
    <source>
        <dbReference type="EMBL" id="ATP07991.1"/>
    </source>
</evidence>
<gene>
    <name evidence="3" type="ORF">Asalp_07500</name>
</gene>
<evidence type="ECO:0000259" key="2">
    <source>
        <dbReference type="Pfam" id="PF00589"/>
    </source>
</evidence>
<evidence type="ECO:0000313" key="4">
    <source>
        <dbReference type="Proteomes" id="UP000222916"/>
    </source>
</evidence>
<dbReference type="AlphaFoldDB" id="A0A2D1QC63"/>
<dbReference type="InterPro" id="IPR013762">
    <property type="entry name" value="Integrase-like_cat_sf"/>
</dbReference>
<keyword evidence="1" id="KW-0233">DNA recombination</keyword>
<dbReference type="CDD" id="cd00397">
    <property type="entry name" value="DNA_BRE_C"/>
    <property type="match status" value="1"/>
</dbReference>
<dbReference type="EMBL" id="CP022426">
    <property type="protein sequence ID" value="ATP07991.1"/>
    <property type="molecule type" value="Genomic_DNA"/>
</dbReference>
<dbReference type="GO" id="GO:0003677">
    <property type="term" value="F:DNA binding"/>
    <property type="evidence" value="ECO:0007669"/>
    <property type="project" value="InterPro"/>
</dbReference>
<evidence type="ECO:0000256" key="1">
    <source>
        <dbReference type="ARBA" id="ARBA00023172"/>
    </source>
</evidence>
<name>A0A2D1QC63_AERSA</name>
<protein>
    <recommendedName>
        <fullName evidence="2">Tyr recombinase domain-containing protein</fullName>
    </recommendedName>
</protein>